<evidence type="ECO:0000256" key="4">
    <source>
        <dbReference type="SAM" id="Phobius"/>
    </source>
</evidence>
<organism evidence="5 6">
    <name type="scientific">Rhodonia placenta</name>
    <dbReference type="NCBI Taxonomy" id="104341"/>
    <lineage>
        <taxon>Eukaryota</taxon>
        <taxon>Fungi</taxon>
        <taxon>Dikarya</taxon>
        <taxon>Basidiomycota</taxon>
        <taxon>Agaricomycotina</taxon>
        <taxon>Agaricomycetes</taxon>
        <taxon>Polyporales</taxon>
        <taxon>Adustoporiaceae</taxon>
        <taxon>Rhodonia</taxon>
    </lineage>
</organism>
<dbReference type="GO" id="GO:0046872">
    <property type="term" value="F:metal ion binding"/>
    <property type="evidence" value="ECO:0007669"/>
    <property type="project" value="UniProtKB-KW"/>
</dbReference>
<dbReference type="InterPro" id="IPR016053">
    <property type="entry name" value="Haem_Oase-like"/>
</dbReference>
<dbReference type="PANTHER" id="PTHR10720">
    <property type="entry name" value="HEME OXYGENASE"/>
    <property type="match status" value="1"/>
</dbReference>
<evidence type="ECO:0000256" key="2">
    <source>
        <dbReference type="ARBA" id="ARBA00022723"/>
    </source>
</evidence>
<dbReference type="InterPro" id="IPR002051">
    <property type="entry name" value="Haem_Oase"/>
</dbReference>
<name>A0A8H7NW54_9APHY</name>
<accession>A0A8H7NW54</accession>
<dbReference type="Pfam" id="PF01126">
    <property type="entry name" value="Heme_oxygenase"/>
    <property type="match status" value="1"/>
</dbReference>
<evidence type="ECO:0000313" key="6">
    <source>
        <dbReference type="Proteomes" id="UP000639403"/>
    </source>
</evidence>
<proteinExistence type="predicted"/>
<reference evidence="5" key="2">
    <citation type="journal article" name="Front. Microbiol.">
        <title>Degradative Capacity of Two Strains of Rhodonia placenta: From Phenotype to Genotype.</title>
        <authorList>
            <person name="Kolle M."/>
            <person name="Horta M.A.C."/>
            <person name="Nowrousian M."/>
            <person name="Ohm R.A."/>
            <person name="Benz J.P."/>
            <person name="Pilgard A."/>
        </authorList>
    </citation>
    <scope>NUCLEOTIDE SEQUENCE</scope>
    <source>
        <strain evidence="5">FPRL280</strain>
    </source>
</reference>
<gene>
    <name evidence="5" type="ORF">IEO21_08445</name>
</gene>
<feature type="transmembrane region" description="Helical" evidence="4">
    <location>
        <begin position="287"/>
        <end position="309"/>
    </location>
</feature>
<keyword evidence="1" id="KW-0349">Heme</keyword>
<dbReference type="InterPro" id="IPR016084">
    <property type="entry name" value="Haem_Oase-like_multi-hlx"/>
</dbReference>
<keyword evidence="4" id="KW-0472">Membrane</keyword>
<dbReference type="Gene3D" id="1.20.910.10">
    <property type="entry name" value="Heme oxygenase-like"/>
    <property type="match status" value="1"/>
</dbReference>
<dbReference type="Proteomes" id="UP000639403">
    <property type="component" value="Unassembled WGS sequence"/>
</dbReference>
<dbReference type="AlphaFoldDB" id="A0A8H7NW54"/>
<sequence length="328" mass="35310">MSTRTVADQDLSLPLSTLLRSGTAALHEQVEKSQGAGRLARGELDEPEYVHFLMMLWHVYDTLERALGKHVSHPVLSSIHNPTLLSRAASLSADIAFYLQTNESDWASHPTHVAFVESPPAALTDYVSRMETVADSSDPSPLLAHAYVRYLGDLSGGQIIRNRIIKAYGLEGDAGVAFYDFSPLGGTGRATIGDLKKIKEWFRHNMDTSVGSNEAVKAAILREACIAFELNGGLFAALDDLAPTDSLDVSLPPLGEPSTPVENDYNDQAEAKVVYDSSTPQGTTFQISSVIAVIAAMSLAHFILVVGGFTGDRGAAKLQAVRDWLGAR</sequence>
<dbReference type="SUPFAM" id="SSF48613">
    <property type="entry name" value="Heme oxygenase-like"/>
    <property type="match status" value="1"/>
</dbReference>
<keyword evidence="3" id="KW-0408">Iron</keyword>
<keyword evidence="4" id="KW-1133">Transmembrane helix</keyword>
<dbReference type="PANTHER" id="PTHR10720:SF0">
    <property type="entry name" value="HEME OXYGENASE"/>
    <property type="match status" value="1"/>
</dbReference>
<comment type="caution">
    <text evidence="5">The sequence shown here is derived from an EMBL/GenBank/DDBJ whole genome shotgun (WGS) entry which is preliminary data.</text>
</comment>
<evidence type="ECO:0000256" key="3">
    <source>
        <dbReference type="ARBA" id="ARBA00023004"/>
    </source>
</evidence>
<evidence type="ECO:0000313" key="5">
    <source>
        <dbReference type="EMBL" id="KAF9806955.1"/>
    </source>
</evidence>
<keyword evidence="4" id="KW-0812">Transmembrane</keyword>
<dbReference type="GO" id="GO:0004392">
    <property type="term" value="F:heme oxygenase (decyclizing) activity"/>
    <property type="evidence" value="ECO:0007669"/>
    <property type="project" value="InterPro"/>
</dbReference>
<keyword evidence="2" id="KW-0479">Metal-binding</keyword>
<reference evidence="5" key="1">
    <citation type="submission" date="2020-11" db="EMBL/GenBank/DDBJ databases">
        <authorList>
            <person name="Koelle M."/>
            <person name="Horta M.A.C."/>
            <person name="Nowrousian M."/>
            <person name="Ohm R.A."/>
            <person name="Benz P."/>
            <person name="Pilgard A."/>
        </authorList>
    </citation>
    <scope>NUCLEOTIDE SEQUENCE</scope>
    <source>
        <strain evidence="5">FPRL280</strain>
    </source>
</reference>
<evidence type="ECO:0000256" key="1">
    <source>
        <dbReference type="ARBA" id="ARBA00022617"/>
    </source>
</evidence>
<dbReference type="GO" id="GO:0006788">
    <property type="term" value="P:heme oxidation"/>
    <property type="evidence" value="ECO:0007669"/>
    <property type="project" value="InterPro"/>
</dbReference>
<dbReference type="CDD" id="cd19165">
    <property type="entry name" value="HemeO"/>
    <property type="match status" value="1"/>
</dbReference>
<dbReference type="EMBL" id="JADOXO010000300">
    <property type="protein sequence ID" value="KAF9806955.1"/>
    <property type="molecule type" value="Genomic_DNA"/>
</dbReference>
<protein>
    <submittedName>
        <fullName evidence="5">Uncharacterized protein</fullName>
    </submittedName>
</protein>